<evidence type="ECO:0000256" key="4">
    <source>
        <dbReference type="ARBA" id="ARBA00022692"/>
    </source>
</evidence>
<dbReference type="Proteomes" id="UP000660262">
    <property type="component" value="Unassembled WGS sequence"/>
</dbReference>
<evidence type="ECO:0008006" key="18">
    <source>
        <dbReference type="Google" id="ProtNLM"/>
    </source>
</evidence>
<dbReference type="Gene3D" id="3.40.50.720">
    <property type="entry name" value="NAD(P)-binding Rossmann-like Domain"/>
    <property type="match status" value="2"/>
</dbReference>
<feature type="domain" description="Ion transport" evidence="13">
    <location>
        <begin position="87"/>
        <end position="231"/>
    </location>
</feature>
<evidence type="ECO:0000256" key="9">
    <source>
        <dbReference type="ARBA" id="ARBA00023136"/>
    </source>
</evidence>
<feature type="transmembrane region" description="Helical" evidence="12">
    <location>
        <begin position="208"/>
        <end position="229"/>
    </location>
</feature>
<accession>A0A830HCZ4</accession>
<evidence type="ECO:0000256" key="6">
    <source>
        <dbReference type="ARBA" id="ARBA00022958"/>
    </source>
</evidence>
<feature type="compositionally biased region" description="Basic and acidic residues" evidence="11">
    <location>
        <begin position="1129"/>
        <end position="1140"/>
    </location>
</feature>
<feature type="transmembrane region" description="Helical" evidence="12">
    <location>
        <begin position="28"/>
        <end position="44"/>
    </location>
</feature>
<proteinExistence type="predicted"/>
<keyword evidence="6" id="KW-0630">Potassium</keyword>
<evidence type="ECO:0000259" key="15">
    <source>
        <dbReference type="Pfam" id="PF22614"/>
    </source>
</evidence>
<keyword evidence="10" id="KW-0407">Ion channel</keyword>
<keyword evidence="3" id="KW-0633">Potassium transport</keyword>
<feature type="transmembrane region" description="Helical" evidence="12">
    <location>
        <begin position="144"/>
        <end position="164"/>
    </location>
</feature>
<dbReference type="AlphaFoldDB" id="A0A830HCZ4"/>
<feature type="domain" description="RCK N-terminal" evidence="15">
    <location>
        <begin position="316"/>
        <end position="428"/>
    </location>
</feature>
<name>A0A830HCZ4_9CHLO</name>
<dbReference type="Pfam" id="PF22614">
    <property type="entry name" value="Slo-like_RCK"/>
    <property type="match status" value="2"/>
</dbReference>
<dbReference type="Gene3D" id="1.10.287.70">
    <property type="match status" value="1"/>
</dbReference>
<evidence type="ECO:0000259" key="14">
    <source>
        <dbReference type="Pfam" id="PF03493"/>
    </source>
</evidence>
<evidence type="ECO:0000256" key="11">
    <source>
        <dbReference type="SAM" id="MobiDB-lite"/>
    </source>
</evidence>
<keyword evidence="4 12" id="KW-0812">Transmembrane</keyword>
<dbReference type="PANTHER" id="PTHR10027">
    <property type="entry name" value="CALCIUM-ACTIVATED POTASSIUM CHANNEL ALPHA CHAIN"/>
    <property type="match status" value="1"/>
</dbReference>
<gene>
    <name evidence="16" type="ORF">PPROV_000369600</name>
</gene>
<protein>
    <recommendedName>
        <fullName evidence="18">Ion transport domain-containing protein</fullName>
    </recommendedName>
</protein>
<keyword evidence="17" id="KW-1185">Reference proteome</keyword>
<evidence type="ECO:0000256" key="12">
    <source>
        <dbReference type="SAM" id="Phobius"/>
    </source>
</evidence>
<feature type="domain" description="RCK N-terminal" evidence="15">
    <location>
        <begin position="788"/>
        <end position="883"/>
    </location>
</feature>
<dbReference type="InterPro" id="IPR003929">
    <property type="entry name" value="K_chnl_BK_asu"/>
</dbReference>
<evidence type="ECO:0000256" key="10">
    <source>
        <dbReference type="ARBA" id="ARBA00023303"/>
    </source>
</evidence>
<comment type="subcellular location">
    <subcellularLocation>
        <location evidence="1">Membrane</location>
        <topology evidence="1">Multi-pass membrane protein</topology>
    </subcellularLocation>
</comment>
<dbReference type="EMBL" id="BNJQ01000009">
    <property type="protein sequence ID" value="GHP04944.1"/>
    <property type="molecule type" value="Genomic_DNA"/>
</dbReference>
<keyword evidence="5" id="KW-0631">Potassium channel</keyword>
<keyword evidence="7 12" id="KW-1133">Transmembrane helix</keyword>
<dbReference type="InterPro" id="IPR003148">
    <property type="entry name" value="RCK_N"/>
</dbReference>
<keyword evidence="9 12" id="KW-0472">Membrane</keyword>
<feature type="region of interest" description="Disordered" evidence="11">
    <location>
        <begin position="1122"/>
        <end position="1151"/>
    </location>
</feature>
<dbReference type="GO" id="GO:0005267">
    <property type="term" value="F:potassium channel activity"/>
    <property type="evidence" value="ECO:0007669"/>
    <property type="project" value="UniProtKB-KW"/>
</dbReference>
<sequence>MSASQPPLVDDNVITTREATRFDGVQDILLVTAICVYAVAYLVLRMHVQRESPERSDAVIIRRREKREGGSFRVQLQQFINGYYTHINLVELLLNLLACLMYVIETYQALTSDFVRFMELGLSLCFLVLWLLSFSAAESRSRFFLSWTTVIDFFTIIPVLISTAANEKNANVIFLRFVRLVRIFRVIRLARGGPTSEILRGTRTEYEVFLLVFTVCSIIFIATSCYQITESSRRGDLNLDSKAFNIEWHEALYYMVSVVLGRPTVPTSTSFSDGMLVVLVASSVAIIAPMLARVFVSIATDFNHYARPYRREDSSRSHIVVSGALNMRSVQQLVVELQHDDHTYSDVPTIVFLLPKRPSHAIESYISSQGSERCHLIVGEWTRDTLTKQACVQEARAVILLSEWHVTNKNAHDQATIASALEVKLASPWTRVEMMLHRTENIEHVECLPGWSPLPVEAGGRSDIALVNEDVRFAGLALSALCPGAVVFLNNLLSSRRITSSPVEPSWLAEYVEGAKKEVYQCPFSPAMQGNSFARASIAMFRQLGMVLIGVATNNPPGSDRVAASGDIGVAEGDITPMRVILNPPPDFVIGEHDFGFVIAESEGLAARAVDIDSLDETGSPKSPKSLTDTMKSYRDMLSKRYHVESRRTDTANVPGTWQDQCDIISSGYLTATWYEYALGRPIRDVFSNEMSKDEKHDHWKLVRNAYRKELLRSNSDGTFDVPPDLKGHILVCGGTPDCLENLLNSMAKVALFQRVHRRRQHKGDDSLSTEQRDADDAIGRFRTNRWTVVVLSELDPKTLQDIRWKVSHLSDVYCVSGSPLEVAQLKRAKVEQASSCVVLSDVSFAEDSSDSHISGTASNIEINHDLPAALIVSKIARLNPDAFVTVELQRASSARFFESEEGLRAIASSANKAERDKHPRTLFGHMLSRINYTNWRELLDAGFTPSRAAGRLFYNAVPDSLLLRCHYDPLIAAVFRLLMVPFSGTASTPVIMRGIPERYVGKRFVELHCDLAHLGVIPLALYRKPPESATDINSNLLASAQGMRKKRRRRALRNILSNTSTSKHNIQRGMSTAELVDMNWPFPGHVYTNPSPDTLISAGDSLLALEQIAVTSVSDAIDLMTGINTDDPGERRVSRDTGRGRAQGGADAPM</sequence>
<organism evidence="16 17">
    <name type="scientific">Pycnococcus provasolii</name>
    <dbReference type="NCBI Taxonomy" id="41880"/>
    <lineage>
        <taxon>Eukaryota</taxon>
        <taxon>Viridiplantae</taxon>
        <taxon>Chlorophyta</taxon>
        <taxon>Pseudoscourfieldiophyceae</taxon>
        <taxon>Pseudoscourfieldiales</taxon>
        <taxon>Pycnococcaceae</taxon>
        <taxon>Pycnococcus</taxon>
    </lineage>
</organism>
<reference evidence="16" key="1">
    <citation type="submission" date="2020-10" db="EMBL/GenBank/DDBJ databases">
        <title>Unveiling of a novel bifunctional photoreceptor, Dualchrome1, isolated from a cosmopolitan green alga.</title>
        <authorList>
            <person name="Suzuki S."/>
            <person name="Kawachi M."/>
        </authorList>
    </citation>
    <scope>NUCLEOTIDE SEQUENCE</scope>
    <source>
        <strain evidence="16">NIES 2893</strain>
    </source>
</reference>
<evidence type="ECO:0000313" key="16">
    <source>
        <dbReference type="EMBL" id="GHP04944.1"/>
    </source>
</evidence>
<dbReference type="InterPro" id="IPR047871">
    <property type="entry name" value="K_chnl_Slo-like"/>
</dbReference>
<feature type="transmembrane region" description="Helical" evidence="12">
    <location>
        <begin position="83"/>
        <end position="104"/>
    </location>
</feature>
<evidence type="ECO:0000256" key="5">
    <source>
        <dbReference type="ARBA" id="ARBA00022826"/>
    </source>
</evidence>
<comment type="caution">
    <text evidence="16">The sequence shown here is derived from an EMBL/GenBank/DDBJ whole genome shotgun (WGS) entry which is preliminary data.</text>
</comment>
<dbReference type="OrthoDB" id="10035564at2759"/>
<dbReference type="PANTHER" id="PTHR10027:SF10">
    <property type="entry name" value="SLOWPOKE 2, ISOFORM D"/>
    <property type="match status" value="1"/>
</dbReference>
<evidence type="ECO:0000256" key="7">
    <source>
        <dbReference type="ARBA" id="ARBA00022989"/>
    </source>
</evidence>
<evidence type="ECO:0000313" key="17">
    <source>
        <dbReference type="Proteomes" id="UP000660262"/>
    </source>
</evidence>
<keyword evidence="8" id="KW-0406">Ion transport</keyword>
<evidence type="ECO:0000259" key="13">
    <source>
        <dbReference type="Pfam" id="PF00520"/>
    </source>
</evidence>
<feature type="transmembrane region" description="Helical" evidence="12">
    <location>
        <begin position="116"/>
        <end position="137"/>
    </location>
</feature>
<dbReference type="Pfam" id="PF03493">
    <property type="entry name" value="BK_channel_a"/>
    <property type="match status" value="1"/>
</dbReference>
<feature type="transmembrane region" description="Helical" evidence="12">
    <location>
        <begin position="275"/>
        <end position="296"/>
    </location>
</feature>
<evidence type="ECO:0000256" key="8">
    <source>
        <dbReference type="ARBA" id="ARBA00023065"/>
    </source>
</evidence>
<evidence type="ECO:0000256" key="3">
    <source>
        <dbReference type="ARBA" id="ARBA00022538"/>
    </source>
</evidence>
<dbReference type="GO" id="GO:0016020">
    <property type="term" value="C:membrane"/>
    <property type="evidence" value="ECO:0007669"/>
    <property type="project" value="UniProtKB-SubCell"/>
</dbReference>
<dbReference type="SUPFAM" id="SSF81324">
    <property type="entry name" value="Voltage-gated potassium channels"/>
    <property type="match status" value="1"/>
</dbReference>
<dbReference type="Pfam" id="PF00520">
    <property type="entry name" value="Ion_trans"/>
    <property type="match status" value="1"/>
</dbReference>
<dbReference type="InterPro" id="IPR005821">
    <property type="entry name" value="Ion_trans_dom"/>
</dbReference>
<evidence type="ECO:0000256" key="2">
    <source>
        <dbReference type="ARBA" id="ARBA00022448"/>
    </source>
</evidence>
<evidence type="ECO:0000256" key="1">
    <source>
        <dbReference type="ARBA" id="ARBA00004141"/>
    </source>
</evidence>
<keyword evidence="2" id="KW-0813">Transport</keyword>
<feature type="domain" description="Calcium-activated potassium channel BK alpha subunit" evidence="14">
    <location>
        <begin position="467"/>
        <end position="551"/>
    </location>
</feature>